<feature type="short sequence motif" description="'HIGH' region" evidence="12">
    <location>
        <begin position="29"/>
        <end position="39"/>
    </location>
</feature>
<dbReference type="Pfam" id="PF09190">
    <property type="entry name" value="DALR_2"/>
    <property type="match status" value="1"/>
</dbReference>
<comment type="subcellular location">
    <subcellularLocation>
        <location evidence="1 12">Cytoplasm</location>
    </subcellularLocation>
</comment>
<dbReference type="STRING" id="44742.AXF13_05455"/>
<keyword evidence="5 12" id="KW-0436">Ligase</keyword>
<dbReference type="SUPFAM" id="SSF47323">
    <property type="entry name" value="Anticodon-binding domain of a subclass of class I aminoacyl-tRNA synthetases"/>
    <property type="match status" value="1"/>
</dbReference>
<dbReference type="SUPFAM" id="SSF52374">
    <property type="entry name" value="Nucleotidylyl transferase"/>
    <property type="match status" value="1"/>
</dbReference>
<keyword evidence="6 12" id="KW-0479">Metal-binding</keyword>
<keyword evidence="9 12" id="KW-0067">ATP-binding</keyword>
<dbReference type="InterPro" id="IPR032678">
    <property type="entry name" value="tRNA-synt_1_cat_dom"/>
</dbReference>
<dbReference type="Pfam" id="PF23493">
    <property type="entry name" value="CysS_C"/>
    <property type="match status" value="1"/>
</dbReference>
<gene>
    <name evidence="12 14" type="primary">cysS</name>
    <name evidence="14" type="ORF">AXF13_05455</name>
</gene>
<feature type="binding site" evidence="12">
    <location>
        <position position="266"/>
    </location>
    <ligand>
        <name>ATP</name>
        <dbReference type="ChEBI" id="CHEBI:30616"/>
    </ligand>
</feature>
<sequence length="483" mass="55060">MQIYNTLGRQKEEFIPVRPGKVHMYVCGITAYDYCHIGHARSALVFDALVRHLRHLGLEVTFVRNFTDVDDKIINRANKEGRDWQEVAQTYIDAFHEDMDRLGVLRADLEPRATEYIPQIQELCAKLIAEGTAYATPSGDVYFRVRSYPPYGKLSGRSLDELLSGARVAPGEEKEDPLDFALWKAAKPGEPSWDSPWGKGRPGWHIECSAMSSPYLPLDIHGGGQDLVFPHHENEIAQSEAVCRCELAHYWVHNGFVQVNAEKMSKSLGNFKTIRDILGSYLPETLRFFLLGKHYRSPIDFTAEGMDEAEKAQHRVYSSLMEARKALERASWKKTPLPAELSAEWAALPQAFEAALDDDLNTAQALGQIFSQVRIVNRLLEEKNLRAAESTRDLLEDFLARARDWDAQLGLFGRDPAEFLTELRAMRAARKNLDMDRVEDLLRQRREARMQKDFTRSDALRRELLDLGVSVRDTPEGQAWDLE</sequence>
<evidence type="ECO:0000256" key="2">
    <source>
        <dbReference type="ARBA" id="ARBA00005594"/>
    </source>
</evidence>
<comment type="similarity">
    <text evidence="2 12">Belongs to the class-I aminoacyl-tRNA synthetase family.</text>
</comment>
<dbReference type="SMART" id="SM00840">
    <property type="entry name" value="DALR_2"/>
    <property type="match status" value="1"/>
</dbReference>
<accession>A0A0X8JIT6</accession>
<dbReference type="CDD" id="cd00672">
    <property type="entry name" value="CysRS_core"/>
    <property type="match status" value="1"/>
</dbReference>
<evidence type="ECO:0000313" key="15">
    <source>
        <dbReference type="Proteomes" id="UP000069241"/>
    </source>
</evidence>
<dbReference type="FunFam" id="3.40.50.620:FF:000009">
    <property type="entry name" value="Cysteine--tRNA ligase"/>
    <property type="match status" value="1"/>
</dbReference>
<evidence type="ECO:0000313" key="14">
    <source>
        <dbReference type="EMBL" id="AMD89602.1"/>
    </source>
</evidence>
<comment type="catalytic activity">
    <reaction evidence="12">
        <text>tRNA(Cys) + L-cysteine + ATP = L-cysteinyl-tRNA(Cys) + AMP + diphosphate</text>
        <dbReference type="Rhea" id="RHEA:17773"/>
        <dbReference type="Rhea" id="RHEA-COMP:9661"/>
        <dbReference type="Rhea" id="RHEA-COMP:9679"/>
        <dbReference type="ChEBI" id="CHEBI:30616"/>
        <dbReference type="ChEBI" id="CHEBI:33019"/>
        <dbReference type="ChEBI" id="CHEBI:35235"/>
        <dbReference type="ChEBI" id="CHEBI:78442"/>
        <dbReference type="ChEBI" id="CHEBI:78517"/>
        <dbReference type="ChEBI" id="CHEBI:456215"/>
        <dbReference type="EC" id="6.1.1.16"/>
    </reaction>
</comment>
<dbReference type="AlphaFoldDB" id="A0A0X8JIT6"/>
<evidence type="ECO:0000256" key="7">
    <source>
        <dbReference type="ARBA" id="ARBA00022741"/>
    </source>
</evidence>
<dbReference type="Gene3D" id="1.20.120.1910">
    <property type="entry name" value="Cysteine-tRNA ligase, C-terminal anti-codon recognition domain"/>
    <property type="match status" value="1"/>
</dbReference>
<feature type="domain" description="Cysteinyl-tRNA synthetase class Ia DALR" evidence="13">
    <location>
        <begin position="351"/>
        <end position="420"/>
    </location>
</feature>
<keyword evidence="8 12" id="KW-0862">Zinc</keyword>
<dbReference type="NCBIfam" id="TIGR00435">
    <property type="entry name" value="cysS"/>
    <property type="match status" value="1"/>
</dbReference>
<dbReference type="EMBL" id="CP014229">
    <property type="protein sequence ID" value="AMD89602.1"/>
    <property type="molecule type" value="Genomic_DNA"/>
</dbReference>
<keyword evidence="10 12" id="KW-0648">Protein biosynthesis</keyword>
<keyword evidence="11 12" id="KW-0030">Aminoacyl-tRNA synthetase</keyword>
<dbReference type="RefSeq" id="WP_062251956.1">
    <property type="nucleotide sequence ID" value="NZ_CP014229.1"/>
</dbReference>
<feature type="short sequence motif" description="'KMSKS' region" evidence="12">
    <location>
        <begin position="263"/>
        <end position="267"/>
    </location>
</feature>
<dbReference type="GO" id="GO:0006423">
    <property type="term" value="P:cysteinyl-tRNA aminoacylation"/>
    <property type="evidence" value="ECO:0007669"/>
    <property type="project" value="UniProtKB-UniRule"/>
</dbReference>
<evidence type="ECO:0000256" key="9">
    <source>
        <dbReference type="ARBA" id="ARBA00022840"/>
    </source>
</evidence>
<dbReference type="Gene3D" id="3.40.50.620">
    <property type="entry name" value="HUPs"/>
    <property type="match status" value="1"/>
</dbReference>
<feature type="binding site" evidence="12">
    <location>
        <position position="235"/>
    </location>
    <ligand>
        <name>Zn(2+)</name>
        <dbReference type="ChEBI" id="CHEBI:29105"/>
    </ligand>
</feature>
<feature type="binding site" evidence="12">
    <location>
        <position position="231"/>
    </location>
    <ligand>
        <name>Zn(2+)</name>
        <dbReference type="ChEBI" id="CHEBI:29105"/>
    </ligand>
</feature>
<dbReference type="GO" id="GO:0008270">
    <property type="term" value="F:zinc ion binding"/>
    <property type="evidence" value="ECO:0007669"/>
    <property type="project" value="UniProtKB-UniRule"/>
</dbReference>
<evidence type="ECO:0000256" key="12">
    <source>
        <dbReference type="HAMAP-Rule" id="MF_00041"/>
    </source>
</evidence>
<dbReference type="GO" id="GO:0005829">
    <property type="term" value="C:cytosol"/>
    <property type="evidence" value="ECO:0007669"/>
    <property type="project" value="TreeGrafter"/>
</dbReference>
<protein>
    <recommendedName>
        <fullName evidence="12">Cysteine--tRNA ligase</fullName>
        <ecNumber evidence="12">6.1.1.16</ecNumber>
    </recommendedName>
    <alternativeName>
        <fullName evidence="12">Cysteinyl-tRNA synthetase</fullName>
        <shortName evidence="12">CysRS</shortName>
    </alternativeName>
</protein>
<evidence type="ECO:0000256" key="10">
    <source>
        <dbReference type="ARBA" id="ARBA00022917"/>
    </source>
</evidence>
<evidence type="ECO:0000256" key="5">
    <source>
        <dbReference type="ARBA" id="ARBA00022598"/>
    </source>
</evidence>
<dbReference type="InterPro" id="IPR009080">
    <property type="entry name" value="tRNAsynth_Ia_anticodon-bd"/>
</dbReference>
<evidence type="ECO:0000256" key="6">
    <source>
        <dbReference type="ARBA" id="ARBA00022723"/>
    </source>
</evidence>
<dbReference type="GO" id="GO:0005524">
    <property type="term" value="F:ATP binding"/>
    <property type="evidence" value="ECO:0007669"/>
    <property type="project" value="UniProtKB-UniRule"/>
</dbReference>
<dbReference type="EC" id="6.1.1.16" evidence="12"/>
<proteinExistence type="inferred from homology"/>
<dbReference type="Proteomes" id="UP000069241">
    <property type="component" value="Chromosome"/>
</dbReference>
<dbReference type="InterPro" id="IPR056411">
    <property type="entry name" value="CysS_C"/>
</dbReference>
<evidence type="ECO:0000256" key="11">
    <source>
        <dbReference type="ARBA" id="ARBA00023146"/>
    </source>
</evidence>
<feature type="binding site" evidence="12">
    <location>
        <position position="27"/>
    </location>
    <ligand>
        <name>Zn(2+)</name>
        <dbReference type="ChEBI" id="CHEBI:29105"/>
    </ligand>
</feature>
<organism evidence="14 15">
    <name type="scientific">Desulfovibrio fairfieldensis</name>
    <dbReference type="NCBI Taxonomy" id="44742"/>
    <lineage>
        <taxon>Bacteria</taxon>
        <taxon>Pseudomonadati</taxon>
        <taxon>Thermodesulfobacteriota</taxon>
        <taxon>Desulfovibrionia</taxon>
        <taxon>Desulfovibrionales</taxon>
        <taxon>Desulfovibrionaceae</taxon>
        <taxon>Desulfovibrio</taxon>
    </lineage>
</organism>
<dbReference type="GO" id="GO:0004817">
    <property type="term" value="F:cysteine-tRNA ligase activity"/>
    <property type="evidence" value="ECO:0007669"/>
    <property type="project" value="UniProtKB-UniRule"/>
</dbReference>
<keyword evidence="4 12" id="KW-0963">Cytoplasm</keyword>
<dbReference type="PANTHER" id="PTHR10890">
    <property type="entry name" value="CYSTEINYL-TRNA SYNTHETASE"/>
    <property type="match status" value="1"/>
</dbReference>
<evidence type="ECO:0000256" key="3">
    <source>
        <dbReference type="ARBA" id="ARBA00011245"/>
    </source>
</evidence>
<dbReference type="InterPro" id="IPR024909">
    <property type="entry name" value="Cys-tRNA/MSH_ligase"/>
</dbReference>
<evidence type="ECO:0000256" key="1">
    <source>
        <dbReference type="ARBA" id="ARBA00004496"/>
    </source>
</evidence>
<keyword evidence="7 12" id="KW-0547">Nucleotide-binding</keyword>
<dbReference type="PRINTS" id="PR00983">
    <property type="entry name" value="TRNASYNTHCYS"/>
</dbReference>
<keyword evidence="15" id="KW-1185">Reference proteome</keyword>
<comment type="subunit">
    <text evidence="3 12">Monomer.</text>
</comment>
<dbReference type="InterPro" id="IPR015273">
    <property type="entry name" value="Cys-tRNA-synt_Ia_DALR"/>
</dbReference>
<dbReference type="InterPro" id="IPR015803">
    <property type="entry name" value="Cys-tRNA-ligase"/>
</dbReference>
<dbReference type="PANTHER" id="PTHR10890:SF3">
    <property type="entry name" value="CYSTEINE--TRNA LIGASE, CYTOPLASMIC"/>
    <property type="match status" value="1"/>
</dbReference>
<dbReference type="InterPro" id="IPR014729">
    <property type="entry name" value="Rossmann-like_a/b/a_fold"/>
</dbReference>
<evidence type="ECO:0000259" key="13">
    <source>
        <dbReference type="SMART" id="SM00840"/>
    </source>
</evidence>
<reference evidence="15" key="1">
    <citation type="submission" date="2016-02" db="EMBL/GenBank/DDBJ databases">
        <authorList>
            <person name="Holder M.E."/>
            <person name="Ajami N.J."/>
            <person name="Petrosino J.F."/>
        </authorList>
    </citation>
    <scope>NUCLEOTIDE SEQUENCE [LARGE SCALE GENOMIC DNA]</scope>
    <source>
        <strain evidence="15">CCUG 45958</strain>
    </source>
</reference>
<feature type="binding site" evidence="12">
    <location>
        <position position="208"/>
    </location>
    <ligand>
        <name>Zn(2+)</name>
        <dbReference type="ChEBI" id="CHEBI:29105"/>
    </ligand>
</feature>
<dbReference type="HAMAP" id="MF_00041">
    <property type="entry name" value="Cys_tRNA_synth"/>
    <property type="match status" value="1"/>
</dbReference>
<dbReference type="Pfam" id="PF01406">
    <property type="entry name" value="tRNA-synt_1e"/>
    <property type="match status" value="1"/>
</dbReference>
<name>A0A0X8JIT6_9BACT</name>
<evidence type="ECO:0000256" key="8">
    <source>
        <dbReference type="ARBA" id="ARBA00022833"/>
    </source>
</evidence>
<comment type="cofactor">
    <cofactor evidence="12">
        <name>Zn(2+)</name>
        <dbReference type="ChEBI" id="CHEBI:29105"/>
    </cofactor>
    <text evidence="12">Binds 1 zinc ion per subunit.</text>
</comment>
<evidence type="ECO:0000256" key="4">
    <source>
        <dbReference type="ARBA" id="ARBA00022490"/>
    </source>
</evidence>
<dbReference type="KEGG" id="dfi:AXF13_05455"/>